<feature type="transmembrane region" description="Helical" evidence="7">
    <location>
        <begin position="149"/>
        <end position="170"/>
    </location>
</feature>
<evidence type="ECO:0000256" key="4">
    <source>
        <dbReference type="ARBA" id="ARBA00022989"/>
    </source>
</evidence>
<sequence>MARIVEAGSGPADINDESLSPRDATDEEIESLRHVVDKLPRKVWVSLIVSGAERFTYYTITTPWQNYIQNAPGDGAVPGSLGLGQSRATMIFNAFYLFYYLVPIPVALVSDAWLGRYAVLCISLSLYFCGTLVQFITSLPSLFHYESGLAGLVLSMILIGIGVGGTKAAITPFIGDQYPVKPAQVKTLATGERVIIDRTLTLQYVYNVYYWSAPPRSNGYHRLTHNRITNIAALSILASTYLEKERGFWAANVLALCSSWIGVALLAIFGKELERYPAQGGVLLKAGKVLAYAIHDKFKIDAARPRYQLEKHNRAVPWTDRFVTEIKSGLRACQVMAWFVLFHLGINQMTNNLVSQAGEMQLDSFPNDGIQVLNPIACVLLGPVIQKILYPTLTRYQIPFGPLMRMTMAFFTMAATFAYAAGVQKMIYNSGPCYEAPLVCPAAQRVGQPALPNEIKVWVQTPIYVILAVSEIFGFVTLSEYSYSKAPKDMRTVVQSMRQLSAGIGSAIGIALGPVSRDPKVLWMDVGLAVSLALSGVLFWAVMGHLEKDKEDLDTMYLSEDQDRAAHTGVEAGSGTKN</sequence>
<evidence type="ECO:0000256" key="1">
    <source>
        <dbReference type="ARBA" id="ARBA00004141"/>
    </source>
</evidence>
<feature type="transmembrane region" description="Helical" evidence="7">
    <location>
        <begin position="248"/>
        <end position="269"/>
    </location>
</feature>
<dbReference type="VEuPathDB" id="FungiDB:F9C07_2285067"/>
<feature type="transmembrane region" description="Helical" evidence="7">
    <location>
        <begin position="114"/>
        <end position="137"/>
    </location>
</feature>
<feature type="transmembrane region" description="Helical" evidence="7">
    <location>
        <begin position="457"/>
        <end position="478"/>
    </location>
</feature>
<evidence type="ECO:0000256" key="6">
    <source>
        <dbReference type="SAM" id="MobiDB-lite"/>
    </source>
</evidence>
<reference evidence="9" key="1">
    <citation type="journal article" date="2021" name="G3 (Bethesda)">
        <title>Chromosome assembled and annotated genome sequence of Aspergillus flavus NRRL 3357.</title>
        <authorList>
            <person name="Skerker J.M."/>
            <person name="Pianalto K.M."/>
            <person name="Mondo S.J."/>
            <person name="Yang K."/>
            <person name="Arkin A.P."/>
            <person name="Keller N.P."/>
            <person name="Grigoriev I.V."/>
            <person name="Louise Glass N.L."/>
        </authorList>
    </citation>
    <scope>NUCLEOTIDE SEQUENCE [LARGE SCALE GENOMIC DNA]</scope>
    <source>
        <strain evidence="9">ATCC 200026 / FGSC A1120 / IAM 13836 / NRRL 3357 / JCM 12722 / SRRC 167</strain>
    </source>
</reference>
<accession>A0A7U2MIM1</accession>
<dbReference type="Gene3D" id="1.20.1250.20">
    <property type="entry name" value="MFS general substrate transporter like domains"/>
    <property type="match status" value="1"/>
</dbReference>
<feature type="transmembrane region" description="Helical" evidence="7">
    <location>
        <begin position="522"/>
        <end position="543"/>
    </location>
</feature>
<dbReference type="Pfam" id="PF00854">
    <property type="entry name" value="PTR2"/>
    <property type="match status" value="1"/>
</dbReference>
<keyword evidence="5 7" id="KW-0472">Membrane</keyword>
<comment type="similarity">
    <text evidence="2">Belongs to the major facilitator superfamily. Proton-dependent oligopeptide transporter (POT/PTR) (TC 2.A.17) family.</text>
</comment>
<comment type="subcellular location">
    <subcellularLocation>
        <location evidence="1">Membrane</location>
        <topology evidence="1">Multi-pass membrane protein</topology>
    </subcellularLocation>
</comment>
<proteinExistence type="inferred from homology"/>
<evidence type="ECO:0000256" key="2">
    <source>
        <dbReference type="ARBA" id="ARBA00005982"/>
    </source>
</evidence>
<feature type="transmembrane region" description="Helical" evidence="7">
    <location>
        <begin position="90"/>
        <end position="108"/>
    </location>
</feature>
<evidence type="ECO:0000313" key="9">
    <source>
        <dbReference type="Proteomes" id="UP000596276"/>
    </source>
</evidence>
<dbReference type="EMBL" id="CP044621">
    <property type="protein sequence ID" value="QRD84428.1"/>
    <property type="molecule type" value="Genomic_DNA"/>
</dbReference>
<feature type="transmembrane region" description="Helical" evidence="7">
    <location>
        <begin position="402"/>
        <end position="422"/>
    </location>
</feature>
<evidence type="ECO:0000313" key="8">
    <source>
        <dbReference type="EMBL" id="QRD84428.1"/>
    </source>
</evidence>
<keyword evidence="9" id="KW-1185">Reference proteome</keyword>
<dbReference type="SUPFAM" id="SSF103473">
    <property type="entry name" value="MFS general substrate transporter"/>
    <property type="match status" value="2"/>
</dbReference>
<name>A0A7U2MIM1_ASPFN</name>
<dbReference type="InterPro" id="IPR000109">
    <property type="entry name" value="POT_fam"/>
</dbReference>
<protein>
    <submittedName>
        <fullName evidence="8">POT family-domain-containing protein</fullName>
    </submittedName>
</protein>
<evidence type="ECO:0000256" key="3">
    <source>
        <dbReference type="ARBA" id="ARBA00022692"/>
    </source>
</evidence>
<feature type="region of interest" description="Disordered" evidence="6">
    <location>
        <begin position="1"/>
        <end position="23"/>
    </location>
</feature>
<feature type="transmembrane region" description="Helical" evidence="7">
    <location>
        <begin position="499"/>
        <end position="516"/>
    </location>
</feature>
<keyword evidence="3 7" id="KW-0812">Transmembrane</keyword>
<feature type="transmembrane region" description="Helical" evidence="7">
    <location>
        <begin position="369"/>
        <end position="390"/>
    </location>
</feature>
<organism evidence="8 9">
    <name type="scientific">Aspergillus flavus (strain ATCC 200026 / FGSC A1120 / IAM 13836 / NRRL 3357 / JCM 12722 / SRRC 167)</name>
    <dbReference type="NCBI Taxonomy" id="332952"/>
    <lineage>
        <taxon>Eukaryota</taxon>
        <taxon>Fungi</taxon>
        <taxon>Dikarya</taxon>
        <taxon>Ascomycota</taxon>
        <taxon>Pezizomycotina</taxon>
        <taxon>Eurotiomycetes</taxon>
        <taxon>Eurotiomycetidae</taxon>
        <taxon>Eurotiales</taxon>
        <taxon>Aspergillaceae</taxon>
        <taxon>Aspergillus</taxon>
        <taxon>Aspergillus subgen. Circumdati</taxon>
    </lineage>
</organism>
<dbReference type="InterPro" id="IPR036259">
    <property type="entry name" value="MFS_trans_sf"/>
</dbReference>
<evidence type="ECO:0000256" key="5">
    <source>
        <dbReference type="ARBA" id="ARBA00023136"/>
    </source>
</evidence>
<keyword evidence="4 7" id="KW-1133">Transmembrane helix</keyword>
<gene>
    <name evidence="8" type="ORF">F9C07_2285067</name>
</gene>
<dbReference type="GO" id="GO:0022857">
    <property type="term" value="F:transmembrane transporter activity"/>
    <property type="evidence" value="ECO:0007669"/>
    <property type="project" value="InterPro"/>
</dbReference>
<dbReference type="GO" id="GO:0016020">
    <property type="term" value="C:membrane"/>
    <property type="evidence" value="ECO:0007669"/>
    <property type="project" value="UniProtKB-SubCell"/>
</dbReference>
<dbReference type="AlphaFoldDB" id="A0A7U2MIM1"/>
<evidence type="ECO:0000256" key="7">
    <source>
        <dbReference type="SAM" id="Phobius"/>
    </source>
</evidence>
<dbReference type="Proteomes" id="UP000596276">
    <property type="component" value="Chromosome 5"/>
</dbReference>
<dbReference type="PANTHER" id="PTHR11654">
    <property type="entry name" value="OLIGOPEPTIDE TRANSPORTER-RELATED"/>
    <property type="match status" value="1"/>
</dbReference>
<dbReference type="VEuPathDB" id="FungiDB:AFLA_009214"/>